<dbReference type="EMBL" id="LAZR01069976">
    <property type="protein sequence ID" value="KKK46642.1"/>
    <property type="molecule type" value="Genomic_DNA"/>
</dbReference>
<name>A0A0F8VQR8_9ZZZZ</name>
<accession>A0A0F8VQR8</accession>
<protein>
    <submittedName>
        <fullName evidence="1">Uncharacterized protein</fullName>
    </submittedName>
</protein>
<gene>
    <name evidence="1" type="ORF">LCGC14_3163180</name>
</gene>
<feature type="non-terminal residue" evidence="1">
    <location>
        <position position="152"/>
    </location>
</feature>
<dbReference type="AlphaFoldDB" id="A0A0F8VQR8"/>
<proteinExistence type="predicted"/>
<organism evidence="1">
    <name type="scientific">marine sediment metagenome</name>
    <dbReference type="NCBI Taxonomy" id="412755"/>
    <lineage>
        <taxon>unclassified sequences</taxon>
        <taxon>metagenomes</taxon>
        <taxon>ecological metagenomes</taxon>
    </lineage>
</organism>
<evidence type="ECO:0000313" key="1">
    <source>
        <dbReference type="EMBL" id="KKK46642.1"/>
    </source>
</evidence>
<sequence>MRRYLKSNSEVAHFWANQSQMEGYTKSMFFRGKSIYSYGDHYEAGRLVTDDHGDTVALYNNKNYSVTTTGHVSLVRGASRQFPGFSVRNFDDHTDSLNALLTDTHDTKVVVFKARKSHFHNLEMYKRMARQVVEFYDHFRKSIKLKRLGPEN</sequence>
<reference evidence="1" key="1">
    <citation type="journal article" date="2015" name="Nature">
        <title>Complex archaea that bridge the gap between prokaryotes and eukaryotes.</title>
        <authorList>
            <person name="Spang A."/>
            <person name="Saw J.H."/>
            <person name="Jorgensen S.L."/>
            <person name="Zaremba-Niedzwiedzka K."/>
            <person name="Martijn J."/>
            <person name="Lind A.E."/>
            <person name="van Eijk R."/>
            <person name="Schleper C."/>
            <person name="Guy L."/>
            <person name="Ettema T.J."/>
        </authorList>
    </citation>
    <scope>NUCLEOTIDE SEQUENCE</scope>
</reference>
<comment type="caution">
    <text evidence="1">The sequence shown here is derived from an EMBL/GenBank/DDBJ whole genome shotgun (WGS) entry which is preliminary data.</text>
</comment>